<dbReference type="AlphaFoldDB" id="A0A8T4IDH1"/>
<evidence type="ECO:0000313" key="3">
    <source>
        <dbReference type="Proteomes" id="UP000676996"/>
    </source>
</evidence>
<organism evidence="2 3">
    <name type="scientific">Stakelama marina</name>
    <dbReference type="NCBI Taxonomy" id="2826939"/>
    <lineage>
        <taxon>Bacteria</taxon>
        <taxon>Pseudomonadati</taxon>
        <taxon>Pseudomonadota</taxon>
        <taxon>Alphaproteobacteria</taxon>
        <taxon>Sphingomonadales</taxon>
        <taxon>Sphingomonadaceae</taxon>
        <taxon>Stakelama</taxon>
    </lineage>
</organism>
<comment type="caution">
    <text evidence="2">The sequence shown here is derived from an EMBL/GenBank/DDBJ whole genome shotgun (WGS) entry which is preliminary data.</text>
</comment>
<gene>
    <name evidence="2" type="ORF">J7S20_11170</name>
</gene>
<proteinExistence type="predicted"/>
<accession>A0A8T4IDH1</accession>
<dbReference type="SUPFAM" id="SSF159888">
    <property type="entry name" value="YdhG-like"/>
    <property type="match status" value="1"/>
</dbReference>
<evidence type="ECO:0000313" key="2">
    <source>
        <dbReference type="EMBL" id="MBR0553068.1"/>
    </source>
</evidence>
<name>A0A8T4IDH1_9SPHN</name>
<sequence length="134" mass="14378">MPAADAPFLLTGAVRRDPAVAAWFDTTDPLRQILRPWFERMRACGEDVREVIHDRCPTACVGQAAFAYVAAYRAHAAIGFFHGASLPDPAGLLEGAGKRMRHVKLRLGGGLDEAALGALIAAGYAVARSSREDF</sequence>
<protein>
    <submittedName>
        <fullName evidence="2">DUF1801 domain-containing protein</fullName>
    </submittedName>
</protein>
<dbReference type="Pfam" id="PF08818">
    <property type="entry name" value="DUF1801"/>
    <property type="match status" value="1"/>
</dbReference>
<dbReference type="EMBL" id="JAGRQC010000003">
    <property type="protein sequence ID" value="MBR0553068.1"/>
    <property type="molecule type" value="Genomic_DNA"/>
</dbReference>
<reference evidence="2" key="1">
    <citation type="submission" date="2021-04" db="EMBL/GenBank/DDBJ databases">
        <title>Ouciella asimina sp. nov., isolated from the surface seawater in the hydrothermal field of Okinawa Trough.</title>
        <authorList>
            <person name="Shuang W."/>
        </authorList>
    </citation>
    <scope>NUCLEOTIDE SEQUENCE</scope>
    <source>
        <strain evidence="2">LXI357</strain>
    </source>
</reference>
<dbReference type="InterPro" id="IPR014922">
    <property type="entry name" value="YdhG-like"/>
</dbReference>
<keyword evidence="3" id="KW-1185">Reference proteome</keyword>
<dbReference type="Proteomes" id="UP000676996">
    <property type="component" value="Unassembled WGS sequence"/>
</dbReference>
<dbReference type="RefSeq" id="WP_284054315.1">
    <property type="nucleotide sequence ID" value="NZ_JAGRQC010000003.1"/>
</dbReference>
<feature type="domain" description="YdhG-like" evidence="1">
    <location>
        <begin position="42"/>
        <end position="122"/>
    </location>
</feature>
<evidence type="ECO:0000259" key="1">
    <source>
        <dbReference type="Pfam" id="PF08818"/>
    </source>
</evidence>